<dbReference type="Gene3D" id="3.40.50.300">
    <property type="entry name" value="P-loop containing nucleotide triphosphate hydrolases"/>
    <property type="match status" value="1"/>
</dbReference>
<protein>
    <submittedName>
        <fullName evidence="1">Uncharacterized protein</fullName>
    </submittedName>
</protein>
<proteinExistence type="predicted"/>
<accession>A0A414FLB5</accession>
<reference evidence="1 2" key="1">
    <citation type="submission" date="2018-08" db="EMBL/GenBank/DDBJ databases">
        <title>A genome reference for cultivated species of the human gut microbiota.</title>
        <authorList>
            <person name="Zou Y."/>
            <person name="Xue W."/>
            <person name="Luo G."/>
        </authorList>
    </citation>
    <scope>NUCLEOTIDE SEQUENCE [LARGE SCALE GENOMIC DNA]</scope>
    <source>
        <strain evidence="1 2">AM31-10</strain>
    </source>
</reference>
<dbReference type="SUPFAM" id="SSF52540">
    <property type="entry name" value="P-loop containing nucleoside triphosphate hydrolases"/>
    <property type="match status" value="1"/>
</dbReference>
<name>A0A414FLB5_9BACT</name>
<dbReference type="InterPro" id="IPR027417">
    <property type="entry name" value="P-loop_NTPase"/>
</dbReference>
<dbReference type="RefSeq" id="WP_118165992.1">
    <property type="nucleotide sequence ID" value="NZ_QSJG01000038.1"/>
</dbReference>
<evidence type="ECO:0000313" key="1">
    <source>
        <dbReference type="EMBL" id="RHD49728.1"/>
    </source>
</evidence>
<dbReference type="EMBL" id="QSJG01000038">
    <property type="protein sequence ID" value="RHD49728.1"/>
    <property type="molecule type" value="Genomic_DNA"/>
</dbReference>
<comment type="caution">
    <text evidence="1">The sequence shown here is derived from an EMBL/GenBank/DDBJ whole genome shotgun (WGS) entry which is preliminary data.</text>
</comment>
<organism evidence="1 2">
    <name type="scientific">Phocaeicola plebeius</name>
    <dbReference type="NCBI Taxonomy" id="310297"/>
    <lineage>
        <taxon>Bacteria</taxon>
        <taxon>Pseudomonadati</taxon>
        <taxon>Bacteroidota</taxon>
        <taxon>Bacteroidia</taxon>
        <taxon>Bacteroidales</taxon>
        <taxon>Bacteroidaceae</taxon>
        <taxon>Phocaeicola</taxon>
    </lineage>
</organism>
<evidence type="ECO:0000313" key="2">
    <source>
        <dbReference type="Proteomes" id="UP000284361"/>
    </source>
</evidence>
<sequence length="424" mass="49335">MNKYQAQKRKGLIQSMINNIAALEGNSDKVISQIEDAWFSALETEEYYAEFLKYYKSLFRGKSKIYAFNLFYQILFLWEHERENLISLITRAEYDIYKERINANLSLLNTTGQVIQAVEKEGYLIIEFPHAETISNGQRDVLTFAAELMIFKSSISPNKKYLLIIDEVFDYLDDANTLAAQYYLSNIVNSNQNNIYIMLLTHLNPFTFRNYVFNPKMINEIYLCESLPHATIDMKTFIAFREWLDPKSHPERQTLYDNISKDILHYNPNAADHSADIAAYHRPGVKSSWGNPMVFKEMLISELNKYLSFNQIYDPYAVAVALRLRVEKFMYISLSSQELKDDFVNTHKTNKKLDFCERNGIIVPDAFFIVNSIHNSADHLKQNPVTGIFEEKQMVYKLNNNVVHHIIAELFNYDGTPITTSSIE</sequence>
<dbReference type="AlphaFoldDB" id="A0A414FLB5"/>
<dbReference type="Proteomes" id="UP000284361">
    <property type="component" value="Unassembled WGS sequence"/>
</dbReference>
<gene>
    <name evidence="1" type="ORF">DW789_13840</name>
</gene>